<dbReference type="Gene3D" id="2.160.10.10">
    <property type="entry name" value="Hexapeptide repeat proteins"/>
    <property type="match status" value="1"/>
</dbReference>
<dbReference type="Pfam" id="PF00132">
    <property type="entry name" value="Hexapep"/>
    <property type="match status" value="1"/>
</dbReference>
<dbReference type="PROSITE" id="PS00463">
    <property type="entry name" value="ZN2_CY6_FUNGAL_1"/>
    <property type="match status" value="1"/>
</dbReference>
<evidence type="ECO:0000256" key="3">
    <source>
        <dbReference type="ARBA" id="ARBA00023242"/>
    </source>
</evidence>
<dbReference type="EMBL" id="MU001640">
    <property type="protein sequence ID" value="KAF2479885.1"/>
    <property type="molecule type" value="Genomic_DNA"/>
</dbReference>
<evidence type="ECO:0000256" key="4">
    <source>
        <dbReference type="SAM" id="MobiDB-lite"/>
    </source>
</evidence>
<dbReference type="OrthoDB" id="25818at2759"/>
<feature type="compositionally biased region" description="Pro residues" evidence="4">
    <location>
        <begin position="452"/>
        <end position="467"/>
    </location>
</feature>
<dbReference type="PANTHER" id="PTHR23416">
    <property type="entry name" value="SIALIC ACID SYNTHASE-RELATED"/>
    <property type="match status" value="1"/>
</dbReference>
<dbReference type="Pfam" id="PF12464">
    <property type="entry name" value="Mac"/>
    <property type="match status" value="1"/>
</dbReference>
<evidence type="ECO:0000313" key="6">
    <source>
        <dbReference type="EMBL" id="KAF2479885.1"/>
    </source>
</evidence>
<dbReference type="InterPro" id="IPR051159">
    <property type="entry name" value="Hexapeptide_acetyltransf"/>
</dbReference>
<protein>
    <recommendedName>
        <fullName evidence="5">Zn(2)-C6 fungal-type domain-containing protein</fullName>
    </recommendedName>
</protein>
<dbReference type="InterPro" id="IPR001451">
    <property type="entry name" value="Hexapep"/>
</dbReference>
<comment type="similarity">
    <text evidence="1">Belongs to the transferase hexapeptide repeat family.</text>
</comment>
<dbReference type="GO" id="GO:0008374">
    <property type="term" value="F:O-acyltransferase activity"/>
    <property type="evidence" value="ECO:0007669"/>
    <property type="project" value="TreeGrafter"/>
</dbReference>
<dbReference type="PROSITE" id="PS50048">
    <property type="entry name" value="ZN2_CY6_FUNGAL_2"/>
    <property type="match status" value="1"/>
</dbReference>
<dbReference type="PANTHER" id="PTHR23416:SF76">
    <property type="entry name" value="ZN(II)2CYS6 TRANSCRIPTION FACTOR (EUROFUNG)"/>
    <property type="match status" value="1"/>
</dbReference>
<feature type="region of interest" description="Disordered" evidence="4">
    <location>
        <begin position="1"/>
        <end position="35"/>
    </location>
</feature>
<dbReference type="GO" id="GO:0016407">
    <property type="term" value="F:acetyltransferase activity"/>
    <property type="evidence" value="ECO:0007669"/>
    <property type="project" value="InterPro"/>
</dbReference>
<dbReference type="PRINTS" id="PR01217">
    <property type="entry name" value="PRICHEXTENSN"/>
</dbReference>
<feature type="compositionally biased region" description="Low complexity" evidence="4">
    <location>
        <begin position="25"/>
        <end position="35"/>
    </location>
</feature>
<keyword evidence="3" id="KW-0539">Nucleus</keyword>
<dbReference type="SMART" id="SM00066">
    <property type="entry name" value="GAL4"/>
    <property type="match status" value="1"/>
</dbReference>
<evidence type="ECO:0000256" key="2">
    <source>
        <dbReference type="ARBA" id="ARBA00022679"/>
    </source>
</evidence>
<gene>
    <name evidence="6" type="ORF">BDY17DRAFT_28021</name>
</gene>
<dbReference type="SUPFAM" id="SSF57701">
    <property type="entry name" value="Zn2/Cys6 DNA-binding domain"/>
    <property type="match status" value="1"/>
</dbReference>
<feature type="compositionally biased region" description="Low complexity" evidence="4">
    <location>
        <begin position="188"/>
        <end position="204"/>
    </location>
</feature>
<keyword evidence="2" id="KW-0808">Transferase</keyword>
<dbReference type="Pfam" id="PF00172">
    <property type="entry name" value="Zn_clus"/>
    <property type="match status" value="1"/>
</dbReference>
<evidence type="ECO:0000313" key="7">
    <source>
        <dbReference type="Proteomes" id="UP000799767"/>
    </source>
</evidence>
<dbReference type="RefSeq" id="XP_033586455.1">
    <property type="nucleotide sequence ID" value="XM_033732038.1"/>
</dbReference>
<dbReference type="Proteomes" id="UP000799767">
    <property type="component" value="Unassembled WGS sequence"/>
</dbReference>
<feature type="compositionally biased region" description="Pro residues" evidence="4">
    <location>
        <begin position="363"/>
        <end position="375"/>
    </location>
</feature>
<organism evidence="6 7">
    <name type="scientific">Neohortaea acidophila</name>
    <dbReference type="NCBI Taxonomy" id="245834"/>
    <lineage>
        <taxon>Eukaryota</taxon>
        <taxon>Fungi</taxon>
        <taxon>Dikarya</taxon>
        <taxon>Ascomycota</taxon>
        <taxon>Pezizomycotina</taxon>
        <taxon>Dothideomycetes</taxon>
        <taxon>Dothideomycetidae</taxon>
        <taxon>Mycosphaerellales</taxon>
        <taxon>Teratosphaeriaceae</taxon>
        <taxon>Neohortaea</taxon>
    </lineage>
</organism>
<proteinExistence type="inferred from homology"/>
<dbReference type="Gene3D" id="4.10.240.10">
    <property type="entry name" value="Zn(2)-C6 fungal-type DNA-binding domain"/>
    <property type="match status" value="1"/>
</dbReference>
<feature type="region of interest" description="Disordered" evidence="4">
    <location>
        <begin position="407"/>
        <end position="467"/>
    </location>
</feature>
<sequence>MLPMQELATNSSVVNGSEKDQHGLAQSPSANPSSAAFTAVNGAIHSSALFRPREASLTSIDRPASFANAAATTDQYSPVRPSGERDSPPMTGKRKREGQLQTDVPSHDAARAINGQDDAPGSPPRHALPTLDSAIDLTSAQFRDPSRSSGSPFSDSSARLSTQRARSPKERWNQGAPPPKPRPETEASISASLQQFQQQSQQTQDVRRSSPTTPRAPSIPGERDDRTSVPAQSDDTPNSGDYMDPKRRKRNFSNRTKTGCHTCRRRKKKCDERKPTCINCERGAYACEGYGAKPSNFKVSTRVLAANSPPSKPATSPHVARRRDEPSMGTAEGRSYSHWGRISPPGAAALPQPTSFSAARAPAPLPPTLLPPPEPELPRAYVRGAPPSSKQMTTSEAWPNFAFRHHDTTSRQVELPPPPGFPSTVPLHSPHSLHDARTSHSMPPYPQLSIPTPRPPTTPLQPPPPLQHQLPPQPISTPVEVWHQPPPNSTIHPPYQPSSYTTSVLNPISRRASTTTKITGTSQPPPNTLPLTHTAFAEKDKMLRSQPYQHYFDPVLLQDRKECHAACDRYNASASSLSTSNGNTSSSLDRGRLFDQILKPHKRPEAPGRQYAHTAPVGSVEDHSLIESPFKCEFGYNVHIGRECVVDAGCYFQDAADISLGHGVTLGPGVKLYCVTVPGLEAGTRGGSHGRVLAGAIRIEDDVFIGGEAIIMPFVTVGRGAHVGAGSVVTKVRLYSSPLRSRSRPR</sequence>
<feature type="region of interest" description="Disordered" evidence="4">
    <location>
        <begin position="305"/>
        <end position="394"/>
    </location>
</feature>
<dbReference type="InterPro" id="IPR024688">
    <property type="entry name" value="Mac_dom"/>
</dbReference>
<feature type="compositionally biased region" description="Low complexity" evidence="4">
    <location>
        <begin position="147"/>
        <end position="157"/>
    </location>
</feature>
<dbReference type="InterPro" id="IPR036864">
    <property type="entry name" value="Zn2-C6_fun-type_DNA-bd_sf"/>
</dbReference>
<evidence type="ECO:0000259" key="5">
    <source>
        <dbReference type="PROSITE" id="PS50048"/>
    </source>
</evidence>
<dbReference type="InterPro" id="IPR001138">
    <property type="entry name" value="Zn2Cys6_DnaBD"/>
</dbReference>
<dbReference type="SUPFAM" id="SSF51161">
    <property type="entry name" value="Trimeric LpxA-like enzymes"/>
    <property type="match status" value="1"/>
</dbReference>
<evidence type="ECO:0000256" key="1">
    <source>
        <dbReference type="ARBA" id="ARBA00007274"/>
    </source>
</evidence>
<reference evidence="6" key="1">
    <citation type="journal article" date="2020" name="Stud. Mycol.">
        <title>101 Dothideomycetes genomes: a test case for predicting lifestyles and emergence of pathogens.</title>
        <authorList>
            <person name="Haridas S."/>
            <person name="Albert R."/>
            <person name="Binder M."/>
            <person name="Bloem J."/>
            <person name="Labutti K."/>
            <person name="Salamov A."/>
            <person name="Andreopoulos B."/>
            <person name="Baker S."/>
            <person name="Barry K."/>
            <person name="Bills G."/>
            <person name="Bluhm B."/>
            <person name="Cannon C."/>
            <person name="Castanera R."/>
            <person name="Culley D."/>
            <person name="Daum C."/>
            <person name="Ezra D."/>
            <person name="Gonzalez J."/>
            <person name="Henrissat B."/>
            <person name="Kuo A."/>
            <person name="Liang C."/>
            <person name="Lipzen A."/>
            <person name="Lutzoni F."/>
            <person name="Magnuson J."/>
            <person name="Mondo S."/>
            <person name="Nolan M."/>
            <person name="Ohm R."/>
            <person name="Pangilinan J."/>
            <person name="Park H.-J."/>
            <person name="Ramirez L."/>
            <person name="Alfaro M."/>
            <person name="Sun H."/>
            <person name="Tritt A."/>
            <person name="Yoshinaga Y."/>
            <person name="Zwiers L.-H."/>
            <person name="Turgeon B."/>
            <person name="Goodwin S."/>
            <person name="Spatafora J."/>
            <person name="Crous P."/>
            <person name="Grigoriev I."/>
        </authorList>
    </citation>
    <scope>NUCLEOTIDE SEQUENCE</scope>
    <source>
        <strain evidence="6">CBS 113389</strain>
    </source>
</reference>
<dbReference type="CDD" id="cd00067">
    <property type="entry name" value="GAL4"/>
    <property type="match status" value="1"/>
</dbReference>
<dbReference type="AlphaFoldDB" id="A0A6A6PIZ0"/>
<dbReference type="GO" id="GO:0008270">
    <property type="term" value="F:zinc ion binding"/>
    <property type="evidence" value="ECO:0007669"/>
    <property type="project" value="InterPro"/>
</dbReference>
<feature type="region of interest" description="Disordered" evidence="4">
    <location>
        <begin position="66"/>
        <end position="271"/>
    </location>
</feature>
<keyword evidence="7" id="KW-1185">Reference proteome</keyword>
<name>A0A6A6PIZ0_9PEZI</name>
<feature type="domain" description="Zn(2)-C6 fungal-type" evidence="5">
    <location>
        <begin position="259"/>
        <end position="287"/>
    </location>
</feature>
<accession>A0A6A6PIZ0</accession>
<dbReference type="GO" id="GO:0000981">
    <property type="term" value="F:DNA-binding transcription factor activity, RNA polymerase II-specific"/>
    <property type="evidence" value="ECO:0007669"/>
    <property type="project" value="InterPro"/>
</dbReference>
<dbReference type="GeneID" id="54473040"/>
<feature type="compositionally biased region" description="Polar residues" evidence="4">
    <location>
        <begin position="229"/>
        <end position="239"/>
    </location>
</feature>
<dbReference type="InterPro" id="IPR011004">
    <property type="entry name" value="Trimer_LpxA-like_sf"/>
</dbReference>